<gene>
    <name evidence="2" type="ORF">VFPBJ_05757</name>
</gene>
<dbReference type="Pfam" id="PF26607">
    <property type="entry name" value="DUF8189"/>
    <property type="match status" value="1"/>
</dbReference>
<comment type="caution">
    <text evidence="2">The sequence shown here is derived from an EMBL/GenBank/DDBJ whole genome shotgun (WGS) entry which is preliminary data.</text>
</comment>
<feature type="domain" description="PLL-like beta propeller" evidence="1">
    <location>
        <begin position="11"/>
        <end position="312"/>
    </location>
</feature>
<proteinExistence type="predicted"/>
<evidence type="ECO:0000259" key="1">
    <source>
        <dbReference type="Pfam" id="PF26607"/>
    </source>
</evidence>
<dbReference type="AlphaFoldDB" id="A0A179GQY7"/>
<dbReference type="EMBL" id="LSBH01000004">
    <property type="protein sequence ID" value="OAQ80172.1"/>
    <property type="molecule type" value="Genomic_DNA"/>
</dbReference>
<evidence type="ECO:0000313" key="2">
    <source>
        <dbReference type="EMBL" id="OAQ80172.1"/>
    </source>
</evidence>
<protein>
    <recommendedName>
        <fullName evidence="1">PLL-like beta propeller domain-containing protein</fullName>
    </recommendedName>
</protein>
<dbReference type="InterPro" id="IPR058502">
    <property type="entry name" value="PLL-like_beta-prop"/>
</dbReference>
<evidence type="ECO:0000313" key="3">
    <source>
        <dbReference type="Proteomes" id="UP000078240"/>
    </source>
</evidence>
<dbReference type="Gene3D" id="2.120.10.70">
    <property type="entry name" value="Fucose-specific lectin"/>
    <property type="match status" value="2"/>
</dbReference>
<dbReference type="Proteomes" id="UP000078240">
    <property type="component" value="Unassembled WGS sequence"/>
</dbReference>
<name>A0A179GQY7_PURLI</name>
<dbReference type="SUPFAM" id="SSF89372">
    <property type="entry name" value="Fucose-specific lectin"/>
    <property type="match status" value="2"/>
</dbReference>
<reference evidence="2 3" key="1">
    <citation type="submission" date="2016-01" db="EMBL/GenBank/DDBJ databases">
        <title>Biosynthesis of antibiotic leucinostatins and their inhibition on Phytophthora in bio-control Purpureocillium lilacinum.</title>
        <authorList>
            <person name="Wang G."/>
            <person name="Liu Z."/>
            <person name="Lin R."/>
            <person name="Li E."/>
            <person name="Mao Z."/>
            <person name="Ling J."/>
            <person name="Yin W."/>
            <person name="Xie B."/>
        </authorList>
    </citation>
    <scope>NUCLEOTIDE SEQUENCE [LARGE SCALE GENOMIC DNA]</scope>
    <source>
        <strain evidence="2">PLBJ-1</strain>
    </source>
</reference>
<organism evidence="2 3">
    <name type="scientific">Purpureocillium lilacinum</name>
    <name type="common">Paecilomyces lilacinus</name>
    <dbReference type="NCBI Taxonomy" id="33203"/>
    <lineage>
        <taxon>Eukaryota</taxon>
        <taxon>Fungi</taxon>
        <taxon>Dikarya</taxon>
        <taxon>Ascomycota</taxon>
        <taxon>Pezizomycotina</taxon>
        <taxon>Sordariomycetes</taxon>
        <taxon>Hypocreomycetidae</taxon>
        <taxon>Hypocreales</taxon>
        <taxon>Ophiocordycipitaceae</taxon>
        <taxon>Purpureocillium</taxon>
    </lineage>
</organism>
<accession>A0A179GQY7</accession>
<sequence length="362" mass="38404">MENMSTQSILPVGGWKSLKVRVIGKPAVVASGSRLDLFYQAPDMRIYRKYRVNGTWDSSSPQPVSDAAVAGFSVVSWGPGRFDVFARSPTDNRIRHYWKAASDAPDEKFRAEPLPGGGVADSQPCAVTWGPSRLDVFARFNDGNVYHTHKEGSADWQPWSNVGGTILGLPCPVSWGPGRIDLAVCGTDHAIYHKSKDGDGGAWQPSQTGWGRITDVGVTAPSSSPVEVSWGQGRLDLFIHGANALRAVYHKAHVPGQGWEPSVTALEAAALGGQFAVDTLHVVAPSANRLDIVALADSGDVHHKAWTGSAWSPAGGPFASLGQPDAGPIRGPPVLSPRGSQELMVFAAGPGGELWCWSQGSL</sequence>